<keyword evidence="5 6" id="KW-0472">Membrane</keyword>
<comment type="subcellular location">
    <subcellularLocation>
        <location evidence="1">Cell membrane</location>
        <topology evidence="1">Multi-pass membrane protein</topology>
    </subcellularLocation>
</comment>
<evidence type="ECO:0000256" key="2">
    <source>
        <dbReference type="ARBA" id="ARBA00022475"/>
    </source>
</evidence>
<dbReference type="PANTHER" id="PTHR43124">
    <property type="entry name" value="PURINE EFFLUX PUMP PBUE"/>
    <property type="match status" value="1"/>
</dbReference>
<dbReference type="Proteomes" id="UP000619479">
    <property type="component" value="Unassembled WGS sequence"/>
</dbReference>
<dbReference type="SUPFAM" id="SSF103473">
    <property type="entry name" value="MFS general substrate transporter"/>
    <property type="match status" value="1"/>
</dbReference>
<keyword evidence="2" id="KW-1003">Cell membrane</keyword>
<name>A0A919M4A9_9ACTN</name>
<dbReference type="PANTHER" id="PTHR43124:SF3">
    <property type="entry name" value="CHLORAMPHENICOL EFFLUX PUMP RV0191"/>
    <property type="match status" value="1"/>
</dbReference>
<comment type="caution">
    <text evidence="8">The sequence shown here is derived from an EMBL/GenBank/DDBJ whole genome shotgun (WGS) entry which is preliminary data.</text>
</comment>
<feature type="transmembrane region" description="Helical" evidence="6">
    <location>
        <begin position="209"/>
        <end position="230"/>
    </location>
</feature>
<feature type="transmembrane region" description="Helical" evidence="6">
    <location>
        <begin position="250"/>
        <end position="268"/>
    </location>
</feature>
<evidence type="ECO:0000256" key="4">
    <source>
        <dbReference type="ARBA" id="ARBA00022989"/>
    </source>
</evidence>
<feature type="transmembrane region" description="Helical" evidence="6">
    <location>
        <begin position="12"/>
        <end position="32"/>
    </location>
</feature>
<dbReference type="InterPro" id="IPR011701">
    <property type="entry name" value="MFS"/>
</dbReference>
<feature type="transmembrane region" description="Helical" evidence="6">
    <location>
        <begin position="106"/>
        <end position="128"/>
    </location>
</feature>
<dbReference type="InterPro" id="IPR020846">
    <property type="entry name" value="MFS_dom"/>
</dbReference>
<feature type="transmembrane region" description="Helical" evidence="6">
    <location>
        <begin position="170"/>
        <end position="189"/>
    </location>
</feature>
<gene>
    <name evidence="8" type="ORF">Acy02nite_32880</name>
</gene>
<feature type="transmembrane region" description="Helical" evidence="6">
    <location>
        <begin position="362"/>
        <end position="387"/>
    </location>
</feature>
<evidence type="ECO:0000256" key="1">
    <source>
        <dbReference type="ARBA" id="ARBA00004651"/>
    </source>
</evidence>
<feature type="transmembrane region" description="Helical" evidence="6">
    <location>
        <begin position="52"/>
        <end position="74"/>
    </location>
</feature>
<evidence type="ECO:0000313" key="9">
    <source>
        <dbReference type="Proteomes" id="UP000619479"/>
    </source>
</evidence>
<reference evidence="8" key="1">
    <citation type="submission" date="2021-01" db="EMBL/GenBank/DDBJ databases">
        <title>Whole genome shotgun sequence of Actinoplanes cyaneus NBRC 14990.</title>
        <authorList>
            <person name="Komaki H."/>
            <person name="Tamura T."/>
        </authorList>
    </citation>
    <scope>NUCLEOTIDE SEQUENCE</scope>
    <source>
        <strain evidence="8">NBRC 14990</strain>
    </source>
</reference>
<keyword evidence="4 6" id="KW-1133">Transmembrane helix</keyword>
<evidence type="ECO:0000256" key="3">
    <source>
        <dbReference type="ARBA" id="ARBA00022692"/>
    </source>
</evidence>
<feature type="transmembrane region" description="Helical" evidence="6">
    <location>
        <begin position="140"/>
        <end position="158"/>
    </location>
</feature>
<dbReference type="InterPro" id="IPR050189">
    <property type="entry name" value="MFS_Efflux_Transporters"/>
</dbReference>
<feature type="transmembrane region" description="Helical" evidence="6">
    <location>
        <begin position="300"/>
        <end position="323"/>
    </location>
</feature>
<dbReference type="EMBL" id="BOMH01000025">
    <property type="protein sequence ID" value="GID65407.1"/>
    <property type="molecule type" value="Genomic_DNA"/>
</dbReference>
<feature type="domain" description="Major facilitator superfamily (MFS) profile" evidence="7">
    <location>
        <begin position="14"/>
        <end position="386"/>
    </location>
</feature>
<feature type="transmembrane region" description="Helical" evidence="6">
    <location>
        <begin position="335"/>
        <end position="356"/>
    </location>
</feature>
<evidence type="ECO:0000256" key="5">
    <source>
        <dbReference type="ARBA" id="ARBA00023136"/>
    </source>
</evidence>
<dbReference type="Gene3D" id="1.20.1250.20">
    <property type="entry name" value="MFS general substrate transporter like domains"/>
    <property type="match status" value="1"/>
</dbReference>
<dbReference type="RefSeq" id="WP_203741436.1">
    <property type="nucleotide sequence ID" value="NZ_BAAAUC010000116.1"/>
</dbReference>
<protein>
    <submittedName>
        <fullName evidence="8">MFS transporter</fullName>
    </submittedName>
</protein>
<feature type="transmembrane region" description="Helical" evidence="6">
    <location>
        <begin position="275"/>
        <end position="294"/>
    </location>
</feature>
<evidence type="ECO:0000259" key="7">
    <source>
        <dbReference type="PROSITE" id="PS50850"/>
    </source>
</evidence>
<evidence type="ECO:0000256" key="6">
    <source>
        <dbReference type="SAM" id="Phobius"/>
    </source>
</evidence>
<evidence type="ECO:0000313" key="8">
    <source>
        <dbReference type="EMBL" id="GID65407.1"/>
    </source>
</evidence>
<dbReference type="InterPro" id="IPR001958">
    <property type="entry name" value="Tet-R_TetA/multi-R_MdtG-like"/>
</dbReference>
<sequence>MTRSTTVTRGRSLTGLLTLTGAAFLSVTYEMLPTGLLPAISDSLDVPVSRAGLLVTAYALMVALLAAPLGAWTARFARRPLLVAALCGYAVSAAISALAGDFAVALAARIAGGVMHGLFWAIAVGYAVRLVPPGSTGRAATFVFGGGTIAFVAGVPAGTSLGELVGWRPAFGLLAGLFALLAVAVRWLLPALPGTPAGVSAGLARVVRAPGATTVVAATVVLCLGFYGFYTYVATFLRDAGVPEGAIGPSLLVYGVTNGAGIFLGGVLADRRPRASMLIATGGLIAALALAAVASGAVPAVLALAACGLAFGTMPVFLQAAALRVAPEAPDAASGLTTSAFNMGIGGGALFGATVLDHAGVSAVPAAGAALAACGLAVVLLGSRAAFPAAQTSSRTG</sequence>
<keyword evidence="9" id="KW-1185">Reference proteome</keyword>
<dbReference type="PRINTS" id="PR01035">
    <property type="entry name" value="TCRTETA"/>
</dbReference>
<dbReference type="CDD" id="cd17324">
    <property type="entry name" value="MFS_NepI_like"/>
    <property type="match status" value="1"/>
</dbReference>
<dbReference type="GO" id="GO:0022857">
    <property type="term" value="F:transmembrane transporter activity"/>
    <property type="evidence" value="ECO:0007669"/>
    <property type="project" value="InterPro"/>
</dbReference>
<dbReference type="GO" id="GO:0005886">
    <property type="term" value="C:plasma membrane"/>
    <property type="evidence" value="ECO:0007669"/>
    <property type="project" value="UniProtKB-SubCell"/>
</dbReference>
<dbReference type="PROSITE" id="PS50850">
    <property type="entry name" value="MFS"/>
    <property type="match status" value="1"/>
</dbReference>
<accession>A0A919M4A9</accession>
<dbReference type="AlphaFoldDB" id="A0A919M4A9"/>
<keyword evidence="3 6" id="KW-0812">Transmembrane</keyword>
<organism evidence="8 9">
    <name type="scientific">Actinoplanes cyaneus</name>
    <dbReference type="NCBI Taxonomy" id="52696"/>
    <lineage>
        <taxon>Bacteria</taxon>
        <taxon>Bacillati</taxon>
        <taxon>Actinomycetota</taxon>
        <taxon>Actinomycetes</taxon>
        <taxon>Micromonosporales</taxon>
        <taxon>Micromonosporaceae</taxon>
        <taxon>Actinoplanes</taxon>
    </lineage>
</organism>
<proteinExistence type="predicted"/>
<dbReference type="Pfam" id="PF07690">
    <property type="entry name" value="MFS_1"/>
    <property type="match status" value="1"/>
</dbReference>
<feature type="transmembrane region" description="Helical" evidence="6">
    <location>
        <begin position="81"/>
        <end position="100"/>
    </location>
</feature>
<dbReference type="InterPro" id="IPR036259">
    <property type="entry name" value="MFS_trans_sf"/>
</dbReference>